<protein>
    <submittedName>
        <fullName evidence="2">Uncharacterized protein</fullName>
    </submittedName>
</protein>
<comment type="caution">
    <text evidence="2">The sequence shown here is derived from an EMBL/GenBank/DDBJ whole genome shotgun (WGS) entry which is preliminary data.</text>
</comment>
<name>A0A8X6NG19_NEPPI</name>
<dbReference type="EMBL" id="BMAW01103965">
    <property type="protein sequence ID" value="GFT11732.1"/>
    <property type="molecule type" value="Genomic_DNA"/>
</dbReference>
<keyword evidence="3" id="KW-1185">Reference proteome</keyword>
<reference evidence="2" key="1">
    <citation type="submission" date="2020-08" db="EMBL/GenBank/DDBJ databases">
        <title>Multicomponent nature underlies the extraordinary mechanical properties of spider dragline silk.</title>
        <authorList>
            <person name="Kono N."/>
            <person name="Nakamura H."/>
            <person name="Mori M."/>
            <person name="Yoshida Y."/>
            <person name="Ohtoshi R."/>
            <person name="Malay A.D."/>
            <person name="Moran D.A.P."/>
            <person name="Tomita M."/>
            <person name="Numata K."/>
            <person name="Arakawa K."/>
        </authorList>
    </citation>
    <scope>NUCLEOTIDE SEQUENCE</scope>
</reference>
<evidence type="ECO:0000313" key="2">
    <source>
        <dbReference type="EMBL" id="GFT11732.1"/>
    </source>
</evidence>
<accession>A0A8X6NG19</accession>
<gene>
    <name evidence="2" type="ORF">NPIL_29831</name>
</gene>
<evidence type="ECO:0000256" key="1">
    <source>
        <dbReference type="SAM" id="MobiDB-lite"/>
    </source>
</evidence>
<feature type="region of interest" description="Disordered" evidence="1">
    <location>
        <begin position="109"/>
        <end position="137"/>
    </location>
</feature>
<dbReference type="AlphaFoldDB" id="A0A8X6NG19"/>
<dbReference type="Proteomes" id="UP000887013">
    <property type="component" value="Unassembled WGS sequence"/>
</dbReference>
<proteinExistence type="predicted"/>
<feature type="region of interest" description="Disordered" evidence="1">
    <location>
        <begin position="1"/>
        <end position="89"/>
    </location>
</feature>
<evidence type="ECO:0000313" key="3">
    <source>
        <dbReference type="Proteomes" id="UP000887013"/>
    </source>
</evidence>
<organism evidence="2 3">
    <name type="scientific">Nephila pilipes</name>
    <name type="common">Giant wood spider</name>
    <name type="synonym">Nephila maculata</name>
    <dbReference type="NCBI Taxonomy" id="299642"/>
    <lineage>
        <taxon>Eukaryota</taxon>
        <taxon>Metazoa</taxon>
        <taxon>Ecdysozoa</taxon>
        <taxon>Arthropoda</taxon>
        <taxon>Chelicerata</taxon>
        <taxon>Arachnida</taxon>
        <taxon>Araneae</taxon>
        <taxon>Araneomorphae</taxon>
        <taxon>Entelegynae</taxon>
        <taxon>Araneoidea</taxon>
        <taxon>Nephilidae</taxon>
        <taxon>Nephila</taxon>
    </lineage>
</organism>
<sequence length="165" mass="17953">AEGAEPTSEAEGAEPTSEAEGAEPTSEAEGAEPTSEAEGAETTICSLGAVPKTHRRSIIFDEEQVKKKGKDRKKSSYPQERQSKEKMELEMDVFPSALEDDSETALRMVGGCSSDAEPRAKTEDDSCGNEMDDVSREECAPVALEQPPDIQHYGELEQILIDQFE</sequence>
<feature type="non-terminal residue" evidence="2">
    <location>
        <position position="1"/>
    </location>
</feature>
<feature type="non-terminal residue" evidence="2">
    <location>
        <position position="165"/>
    </location>
</feature>